<dbReference type="RefSeq" id="WP_210223799.1">
    <property type="nucleotide sequence ID" value="NZ_CP072801.1"/>
</dbReference>
<reference evidence="4 5" key="1">
    <citation type="submission" date="2021-04" db="EMBL/GenBank/DDBJ databases">
        <title>Genomics, taxonomy and metabolism of representatives of sulfur bacteria of the genus Thiothrix: Thiothrix fructosivorans QT, Thiothrix unzii A1T and three new species, Thiothrix subterranea sp. nov., Thiothrix litoralis sp. nov. and 'Candidatus Thiothrix anitrata' sp. nov.</title>
        <authorList>
            <person name="Ravin N.V."/>
            <person name="Smolyakov D."/>
            <person name="Rudenko T.S."/>
            <person name="Mardanov A.V."/>
            <person name="Beletsky A.V."/>
            <person name="Markov N.D."/>
            <person name="Fomenkov A.I."/>
            <person name="Roberts R.J."/>
            <person name="Karnachuk O.V."/>
            <person name="Novikov A."/>
            <person name="Grabovich M.Y."/>
        </authorList>
    </citation>
    <scope>NUCLEOTIDE SEQUENCE [LARGE SCALE GENOMIC DNA]</scope>
    <source>
        <strain evidence="4 5">AS</strain>
    </source>
</reference>
<evidence type="ECO:0000313" key="5">
    <source>
        <dbReference type="Proteomes" id="UP000672039"/>
    </source>
</evidence>
<gene>
    <name evidence="4" type="ORF">J9253_06260</name>
</gene>
<dbReference type="InterPro" id="IPR025640">
    <property type="entry name" value="GYF_2"/>
</dbReference>
<proteinExistence type="predicted"/>
<evidence type="ECO:0000259" key="2">
    <source>
        <dbReference type="Pfam" id="PF13421"/>
    </source>
</evidence>
<feature type="domain" description="SPFH" evidence="2">
    <location>
        <begin position="26"/>
        <end position="235"/>
    </location>
</feature>
<evidence type="ECO:0000313" key="4">
    <source>
        <dbReference type="EMBL" id="QTR47534.1"/>
    </source>
</evidence>
<feature type="domain" description="GYF" evidence="3">
    <location>
        <begin position="293"/>
        <end position="342"/>
    </location>
</feature>
<dbReference type="Pfam" id="PF13421">
    <property type="entry name" value="Band_7_1"/>
    <property type="match status" value="1"/>
</dbReference>
<protein>
    <submittedName>
        <fullName evidence="4">SPFH domain-containing protein</fullName>
    </submittedName>
</protein>
<accession>A0ABX7X125</accession>
<dbReference type="Pfam" id="PF14237">
    <property type="entry name" value="GYF_2"/>
    <property type="match status" value="1"/>
</dbReference>
<organism evidence="4 5">
    <name type="scientific">Thiothrix litoralis</name>
    <dbReference type="NCBI Taxonomy" id="2891210"/>
    <lineage>
        <taxon>Bacteria</taxon>
        <taxon>Pseudomonadati</taxon>
        <taxon>Pseudomonadota</taxon>
        <taxon>Gammaproteobacteria</taxon>
        <taxon>Thiotrichales</taxon>
        <taxon>Thiotrichaceae</taxon>
        <taxon>Thiothrix</taxon>
    </lineage>
</organism>
<dbReference type="InterPro" id="IPR036013">
    <property type="entry name" value="Band_7/SPFH_dom_sf"/>
</dbReference>
<dbReference type="PANTHER" id="PTHR37826">
    <property type="entry name" value="FLOTILLIN BAND_7_5 DOMAIN PROTEIN"/>
    <property type="match status" value="1"/>
</dbReference>
<evidence type="ECO:0000259" key="3">
    <source>
        <dbReference type="Pfam" id="PF14237"/>
    </source>
</evidence>
<dbReference type="Gene3D" id="3.30.479.30">
    <property type="entry name" value="Band 7 domain"/>
    <property type="match status" value="1"/>
</dbReference>
<dbReference type="InterPro" id="IPR033880">
    <property type="entry name" value="SPFH_YdjI"/>
</dbReference>
<feature type="region of interest" description="Disordered" evidence="1">
    <location>
        <begin position="344"/>
        <end position="364"/>
    </location>
</feature>
<dbReference type="SUPFAM" id="SSF117892">
    <property type="entry name" value="Band 7/SPFH domain"/>
    <property type="match status" value="1"/>
</dbReference>
<dbReference type="Proteomes" id="UP000672039">
    <property type="component" value="Chromosome"/>
</dbReference>
<dbReference type="CDD" id="cd03408">
    <property type="entry name" value="SPFH_like_u1"/>
    <property type="match status" value="1"/>
</dbReference>
<keyword evidence="5" id="KW-1185">Reference proteome</keyword>
<name>A0ABX7X125_9GAMM</name>
<dbReference type="EMBL" id="CP072801">
    <property type="protein sequence ID" value="QTR47534.1"/>
    <property type="molecule type" value="Genomic_DNA"/>
</dbReference>
<sequence>MGLWDKLMGEFVDVIDWTDDSSDTMVYRFERHGNEIKFGAKLTVRESQVAIFVNEGEVADILTPGMYVLETQNLPLLSTLQHWDHGFNSPFKAEVYFFNTKQFTNLKWGTRNPVMIRDSEFGGVRVRAFGTYGVRIDDARKFMQEIMGTDGHFTVDEISDQLRNMIVTRFSSVVASANIPILDMAANYEQLGQFVTQKIAPEYAAYGLKLTNILVENISLPSEVEDALDKRTSMGMIGNLDKYLQYQTAQGIGNGGSNSALDMGMGFAVANKMAEALNKPAAATPPPLPDSGWHVAIGQESRGPLGLQQLQQMAQNGQLTATTLVWQAGMANWQAAGQTSALSGLFAGQTPPPIPPSAPPHPTE</sequence>
<feature type="compositionally biased region" description="Pro residues" evidence="1">
    <location>
        <begin position="350"/>
        <end position="364"/>
    </location>
</feature>
<evidence type="ECO:0000256" key="1">
    <source>
        <dbReference type="SAM" id="MobiDB-lite"/>
    </source>
</evidence>
<dbReference type="PANTHER" id="PTHR37826:SF2">
    <property type="entry name" value="ZINC-RIBBON DOMAIN-CONTAINING PROTEIN"/>
    <property type="match status" value="1"/>
</dbReference>